<proteinExistence type="predicted"/>
<reference evidence="2" key="1">
    <citation type="journal article" date="2022" name="Mol. Ecol. Resour.">
        <title>The genomes of chicory, endive, great burdock and yacon provide insights into Asteraceae palaeo-polyploidization history and plant inulin production.</title>
        <authorList>
            <person name="Fan W."/>
            <person name="Wang S."/>
            <person name="Wang H."/>
            <person name="Wang A."/>
            <person name="Jiang F."/>
            <person name="Liu H."/>
            <person name="Zhao H."/>
            <person name="Xu D."/>
            <person name="Zhang Y."/>
        </authorList>
    </citation>
    <scope>NUCLEOTIDE SEQUENCE [LARGE SCALE GENOMIC DNA]</scope>
    <source>
        <strain evidence="2">cv. Yunnan</strain>
    </source>
</reference>
<keyword evidence="2" id="KW-1185">Reference proteome</keyword>
<protein>
    <submittedName>
        <fullName evidence="1">Uncharacterized protein</fullName>
    </submittedName>
</protein>
<organism evidence="1 2">
    <name type="scientific">Smallanthus sonchifolius</name>
    <dbReference type="NCBI Taxonomy" id="185202"/>
    <lineage>
        <taxon>Eukaryota</taxon>
        <taxon>Viridiplantae</taxon>
        <taxon>Streptophyta</taxon>
        <taxon>Embryophyta</taxon>
        <taxon>Tracheophyta</taxon>
        <taxon>Spermatophyta</taxon>
        <taxon>Magnoliopsida</taxon>
        <taxon>eudicotyledons</taxon>
        <taxon>Gunneridae</taxon>
        <taxon>Pentapetalae</taxon>
        <taxon>asterids</taxon>
        <taxon>campanulids</taxon>
        <taxon>Asterales</taxon>
        <taxon>Asteraceae</taxon>
        <taxon>Asteroideae</taxon>
        <taxon>Heliantheae alliance</taxon>
        <taxon>Millerieae</taxon>
        <taxon>Smallanthus</taxon>
    </lineage>
</organism>
<gene>
    <name evidence="1" type="ORF">L1987_24421</name>
</gene>
<accession>A0ACB9IKF4</accession>
<dbReference type="EMBL" id="CM042025">
    <property type="protein sequence ID" value="KAI3808470.1"/>
    <property type="molecule type" value="Genomic_DNA"/>
</dbReference>
<sequence length="170" mass="18826">MSVEKVRSVIVLFSSSGSCVKDNLSCGRICIRTKEKSNILERVSVSIDDSIHKVRVKEFVVWAPSIKRLEDENVSVARTDSSEKVHSRDNDEGNNASYANDLPLNSALTPTSSFIASTNRKYGSPIKGTSMINKLARYIEIGKVMGYDLENCSNDLSKLINGMSEKFVDK</sequence>
<dbReference type="Proteomes" id="UP001056120">
    <property type="component" value="Linkage Group LG08"/>
</dbReference>
<evidence type="ECO:0000313" key="1">
    <source>
        <dbReference type="EMBL" id="KAI3808470.1"/>
    </source>
</evidence>
<reference evidence="1 2" key="2">
    <citation type="journal article" date="2022" name="Mol. Ecol. Resour.">
        <title>The genomes of chicory, endive, great burdock and yacon provide insights into Asteraceae paleo-polyploidization history and plant inulin production.</title>
        <authorList>
            <person name="Fan W."/>
            <person name="Wang S."/>
            <person name="Wang H."/>
            <person name="Wang A."/>
            <person name="Jiang F."/>
            <person name="Liu H."/>
            <person name="Zhao H."/>
            <person name="Xu D."/>
            <person name="Zhang Y."/>
        </authorList>
    </citation>
    <scope>NUCLEOTIDE SEQUENCE [LARGE SCALE GENOMIC DNA]</scope>
    <source>
        <strain evidence="2">cv. Yunnan</strain>
        <tissue evidence="1">Leaves</tissue>
    </source>
</reference>
<evidence type="ECO:0000313" key="2">
    <source>
        <dbReference type="Proteomes" id="UP001056120"/>
    </source>
</evidence>
<comment type="caution">
    <text evidence="1">The sequence shown here is derived from an EMBL/GenBank/DDBJ whole genome shotgun (WGS) entry which is preliminary data.</text>
</comment>
<name>A0ACB9IKF4_9ASTR</name>